<proteinExistence type="inferred from homology"/>
<dbReference type="CDD" id="cd04301">
    <property type="entry name" value="NAT_SF"/>
    <property type="match status" value="2"/>
</dbReference>
<dbReference type="Gene3D" id="3.40.630.30">
    <property type="match status" value="2"/>
</dbReference>
<keyword evidence="2" id="KW-0808">Transferase</keyword>
<name>A0ABY7DY53_MYAAR</name>
<evidence type="ECO:0000256" key="3">
    <source>
        <dbReference type="ARBA" id="ARBA00023315"/>
    </source>
</evidence>
<evidence type="ECO:0000256" key="2">
    <source>
        <dbReference type="ARBA" id="ARBA00022679"/>
    </source>
</evidence>
<evidence type="ECO:0000256" key="1">
    <source>
        <dbReference type="ARBA" id="ARBA00008694"/>
    </source>
</evidence>
<dbReference type="PROSITE" id="PS51186">
    <property type="entry name" value="GNAT"/>
    <property type="match status" value="1"/>
</dbReference>
<dbReference type="PANTHER" id="PTHR10545">
    <property type="entry name" value="DIAMINE N-ACETYLTRANSFERASE"/>
    <property type="match status" value="1"/>
</dbReference>
<keyword evidence="6" id="KW-1185">Reference proteome</keyword>
<dbReference type="PANTHER" id="PTHR10545:SF29">
    <property type="entry name" value="GH14572P-RELATED"/>
    <property type="match status" value="1"/>
</dbReference>
<dbReference type="Proteomes" id="UP001164746">
    <property type="component" value="Chromosome 4"/>
</dbReference>
<dbReference type="InterPro" id="IPR051016">
    <property type="entry name" value="Diverse_Substrate_AcTransf"/>
</dbReference>
<dbReference type="InterPro" id="IPR016181">
    <property type="entry name" value="Acyl_CoA_acyltransferase"/>
</dbReference>
<dbReference type="Pfam" id="PF00583">
    <property type="entry name" value="Acetyltransf_1"/>
    <property type="match status" value="2"/>
</dbReference>
<keyword evidence="3" id="KW-0012">Acyltransferase</keyword>
<feature type="non-terminal residue" evidence="5">
    <location>
        <position position="284"/>
    </location>
</feature>
<sequence length="284" mass="32309">ELADCQKMPTGPKIGAETLRKDGFGPEKIFRCFVADDNANLVGYALYFFNYSTWEGVNVYLDDLYVTPSHRQQGIGWSWAGTHLLLSSMKLREPLTSHRTKIGIRVEYLLHRLENMATTRVSVEVTVREAREDDCEGIATLIQELADYEKMPTGPKIGAETLRKDGFGPEKMFRCFVADDNANLVGYALYFFNYSTWEGVNVYLEDLYVTPSHRQQGVGVRLWKAVAKVAVERNCNRLDWVVLGWNKSSVEFYEAKGAVNLTQDEDWNLFRLTGDNLKAFALSC</sequence>
<evidence type="ECO:0000259" key="4">
    <source>
        <dbReference type="PROSITE" id="PS51186"/>
    </source>
</evidence>
<comment type="similarity">
    <text evidence="1">Belongs to the acetyltransferase family.</text>
</comment>
<organism evidence="5 6">
    <name type="scientific">Mya arenaria</name>
    <name type="common">Soft-shell clam</name>
    <dbReference type="NCBI Taxonomy" id="6604"/>
    <lineage>
        <taxon>Eukaryota</taxon>
        <taxon>Metazoa</taxon>
        <taxon>Spiralia</taxon>
        <taxon>Lophotrochozoa</taxon>
        <taxon>Mollusca</taxon>
        <taxon>Bivalvia</taxon>
        <taxon>Autobranchia</taxon>
        <taxon>Heteroconchia</taxon>
        <taxon>Euheterodonta</taxon>
        <taxon>Imparidentia</taxon>
        <taxon>Neoheterodontei</taxon>
        <taxon>Myida</taxon>
        <taxon>Myoidea</taxon>
        <taxon>Myidae</taxon>
        <taxon>Mya</taxon>
    </lineage>
</organism>
<dbReference type="EMBL" id="CP111015">
    <property type="protein sequence ID" value="WAR01829.1"/>
    <property type="molecule type" value="Genomic_DNA"/>
</dbReference>
<accession>A0ABY7DY53</accession>
<gene>
    <name evidence="5" type="ORF">MAR_008387</name>
</gene>
<feature type="domain" description="N-acetyltransferase" evidence="4">
    <location>
        <begin position="125"/>
        <end position="275"/>
    </location>
</feature>
<dbReference type="InterPro" id="IPR000182">
    <property type="entry name" value="GNAT_dom"/>
</dbReference>
<dbReference type="SUPFAM" id="SSF55729">
    <property type="entry name" value="Acyl-CoA N-acyltransferases (Nat)"/>
    <property type="match status" value="2"/>
</dbReference>
<evidence type="ECO:0000313" key="6">
    <source>
        <dbReference type="Proteomes" id="UP001164746"/>
    </source>
</evidence>
<evidence type="ECO:0000313" key="5">
    <source>
        <dbReference type="EMBL" id="WAR01829.1"/>
    </source>
</evidence>
<reference evidence="5" key="1">
    <citation type="submission" date="2022-11" db="EMBL/GenBank/DDBJ databases">
        <title>Centuries of genome instability and evolution in soft-shell clam transmissible cancer (bioRxiv).</title>
        <authorList>
            <person name="Hart S.F.M."/>
            <person name="Yonemitsu M.A."/>
            <person name="Giersch R.M."/>
            <person name="Beal B.F."/>
            <person name="Arriagada G."/>
            <person name="Davis B.W."/>
            <person name="Ostrander E.A."/>
            <person name="Goff S.P."/>
            <person name="Metzger M.J."/>
        </authorList>
    </citation>
    <scope>NUCLEOTIDE SEQUENCE</scope>
    <source>
        <strain evidence="5">MELC-2E11</strain>
        <tissue evidence="5">Siphon/mantle</tissue>
    </source>
</reference>
<protein>
    <submittedName>
        <fullName evidence="5">SAT2-like protein</fullName>
    </submittedName>
</protein>